<comment type="caution">
    <text evidence="2">The sequence shown here is derived from an EMBL/GenBank/DDBJ whole genome shotgun (WGS) entry which is preliminary data.</text>
</comment>
<feature type="compositionally biased region" description="Low complexity" evidence="1">
    <location>
        <begin position="99"/>
        <end position="145"/>
    </location>
</feature>
<keyword evidence="3" id="KW-1185">Reference proteome</keyword>
<evidence type="ECO:0000313" key="2">
    <source>
        <dbReference type="EMBL" id="MDP9610812.1"/>
    </source>
</evidence>
<dbReference type="RefSeq" id="WP_060950967.1">
    <property type="nucleotide sequence ID" value="NZ_JAURUE010000001.1"/>
</dbReference>
<proteinExistence type="predicted"/>
<evidence type="ECO:0000256" key="1">
    <source>
        <dbReference type="SAM" id="MobiDB-lite"/>
    </source>
</evidence>
<protein>
    <submittedName>
        <fullName evidence="2">Uncharacterized protein</fullName>
    </submittedName>
</protein>
<gene>
    <name evidence="2" type="ORF">JOF35_003089</name>
</gene>
<organism evidence="2 3">
    <name type="scientific">Streptomyces demainii</name>
    <dbReference type="NCBI Taxonomy" id="588122"/>
    <lineage>
        <taxon>Bacteria</taxon>
        <taxon>Bacillati</taxon>
        <taxon>Actinomycetota</taxon>
        <taxon>Actinomycetes</taxon>
        <taxon>Kitasatosporales</taxon>
        <taxon>Streptomycetaceae</taxon>
        <taxon>Streptomyces</taxon>
    </lineage>
</organism>
<feature type="compositionally biased region" description="Low complexity" evidence="1">
    <location>
        <begin position="172"/>
        <end position="183"/>
    </location>
</feature>
<dbReference type="Proteomes" id="UP001234880">
    <property type="component" value="Unassembled WGS sequence"/>
</dbReference>
<dbReference type="EMBL" id="JAURUE010000001">
    <property type="protein sequence ID" value="MDP9610812.1"/>
    <property type="molecule type" value="Genomic_DNA"/>
</dbReference>
<accession>A0ABT9KQV8</accession>
<name>A0ABT9KQV8_9ACTN</name>
<feature type="region of interest" description="Disordered" evidence="1">
    <location>
        <begin position="94"/>
        <end position="183"/>
    </location>
</feature>
<evidence type="ECO:0000313" key="3">
    <source>
        <dbReference type="Proteomes" id="UP001234880"/>
    </source>
</evidence>
<reference evidence="2 3" key="1">
    <citation type="submission" date="2023-07" db="EMBL/GenBank/DDBJ databases">
        <title>Sequencing the genomes of 1000 actinobacteria strains.</title>
        <authorList>
            <person name="Klenk H.-P."/>
        </authorList>
    </citation>
    <scope>NUCLEOTIDE SEQUENCE [LARGE SCALE GENOMIC DNA]</scope>
    <source>
        <strain evidence="2 3">DSM 41600</strain>
    </source>
</reference>
<sequence>MPEERPTMPPVRLRSDAELARDALAAPLLSRAVRLARWAEPGKPVAPGGALPEGELRAAVELLELAADEDGPVYAAQAWQLAVDIGLVEIREPGESSEAEGSLGAEAAAGAEGSSGPSEAEVAAGAGESSGTETSSRTETATGAEVPSRPGESSRPGDRPGESLPPEASPPAGDDGFRATGGAAAGGEFSAVATSGEELRLIAEGGPRDILDLWLDGFETVLADAAAPDLADIADQLSEDGELDLDALDWNPEEEAEFLDGVLGNLYLLTALDEEAAVASVPLPALAASMIVPEDMDEPTDDVLEEISEAMVRLDDQFRLLAPTGLIDYQPVDEALIEEVDGEGRIHETEPVEELEDEDVSRYGMVRLTPLGVYAVRSRMAEAGIDAPAVGDLADKGADILLDALPGHPEPAAQAEAEQWLARRTPEEAARELLAAARGDDESAPLRRLTCQQTLSLVGTAAEPALREVLDDRHLGGLARVWLAEHGASGVPEPSEEMVFWLTVDTLAAQLATEGDSAELRDLVRGLVDQSGSFFDSAWRVDHPATAEVLEAMGRLHPDKKAAKEARKAAFKARSRA</sequence>